<proteinExistence type="predicted"/>
<protein>
    <submittedName>
        <fullName evidence="2">Helix-turn-helix transcriptional regulator</fullName>
    </submittedName>
</protein>
<keyword evidence="3" id="KW-1185">Reference proteome</keyword>
<evidence type="ECO:0000313" key="3">
    <source>
        <dbReference type="Proteomes" id="UP000468650"/>
    </source>
</evidence>
<dbReference type="InterPro" id="IPR010982">
    <property type="entry name" value="Lambda_DNA-bd_dom_sf"/>
</dbReference>
<dbReference type="OrthoDB" id="9758211at2"/>
<dbReference type="SUPFAM" id="SSF47413">
    <property type="entry name" value="lambda repressor-like DNA-binding domains"/>
    <property type="match status" value="1"/>
</dbReference>
<name>A0A6N6RM20_9FLAO</name>
<accession>A0A6N6RM20</accession>
<evidence type="ECO:0000313" key="2">
    <source>
        <dbReference type="EMBL" id="KAB2814588.1"/>
    </source>
</evidence>
<sequence>MRFNTPLFAEFVKASDYTQREFAEKYDMSYMRLRRILEGESQLDAQQLANISRDFGLSMYHFFQQDQNEIPVDESNPLLYGQKVLFERMKVFIEKYWEPESDGEKKAKTKIIEDLVGFST</sequence>
<dbReference type="GO" id="GO:0003677">
    <property type="term" value="F:DNA binding"/>
    <property type="evidence" value="ECO:0007669"/>
    <property type="project" value="InterPro"/>
</dbReference>
<comment type="caution">
    <text evidence="2">The sequence shown here is derived from an EMBL/GenBank/DDBJ whole genome shotgun (WGS) entry which is preliminary data.</text>
</comment>
<dbReference type="Gene3D" id="1.10.260.40">
    <property type="entry name" value="lambda repressor-like DNA-binding domains"/>
    <property type="match status" value="1"/>
</dbReference>
<dbReference type="InterPro" id="IPR001387">
    <property type="entry name" value="Cro/C1-type_HTH"/>
</dbReference>
<dbReference type="EMBL" id="WBVO01000001">
    <property type="protein sequence ID" value="KAB2814588.1"/>
    <property type="molecule type" value="Genomic_DNA"/>
</dbReference>
<dbReference type="RefSeq" id="WP_151666166.1">
    <property type="nucleotide sequence ID" value="NZ_WBVO01000001.1"/>
</dbReference>
<dbReference type="AlphaFoldDB" id="A0A6N6RM20"/>
<reference evidence="2 3" key="1">
    <citation type="submission" date="2019-09" db="EMBL/GenBank/DDBJ databases">
        <title>Genomes of family Cryomorphaceae.</title>
        <authorList>
            <person name="Bowman J.P."/>
        </authorList>
    </citation>
    <scope>NUCLEOTIDE SEQUENCE [LARGE SCALE GENOMIC DNA]</scope>
    <source>
        <strain evidence="2 3">LMG 25704</strain>
    </source>
</reference>
<dbReference type="Pfam" id="PF01381">
    <property type="entry name" value="HTH_3"/>
    <property type="match status" value="1"/>
</dbReference>
<evidence type="ECO:0000259" key="1">
    <source>
        <dbReference type="Pfam" id="PF01381"/>
    </source>
</evidence>
<feature type="domain" description="HTH cro/C1-type" evidence="1">
    <location>
        <begin position="12"/>
        <end position="59"/>
    </location>
</feature>
<dbReference type="Proteomes" id="UP000468650">
    <property type="component" value="Unassembled WGS sequence"/>
</dbReference>
<gene>
    <name evidence="2" type="ORF">F8C67_02275</name>
</gene>
<organism evidence="2 3">
    <name type="scientific">Phaeocystidibacter luteus</name>
    <dbReference type="NCBI Taxonomy" id="911197"/>
    <lineage>
        <taxon>Bacteria</taxon>
        <taxon>Pseudomonadati</taxon>
        <taxon>Bacteroidota</taxon>
        <taxon>Flavobacteriia</taxon>
        <taxon>Flavobacteriales</taxon>
        <taxon>Phaeocystidibacteraceae</taxon>
        <taxon>Phaeocystidibacter</taxon>
    </lineage>
</organism>